<accession>A0A8T9MX58</accession>
<evidence type="ECO:0000313" key="1">
    <source>
        <dbReference type="EMBL" id="UOP04483.1"/>
    </source>
</evidence>
<dbReference type="Proteomes" id="UP000831534">
    <property type="component" value="Chromosome"/>
</dbReference>
<proteinExistence type="predicted"/>
<name>A0A8T9MX58_9NEIS</name>
<gene>
    <name evidence="1" type="ORF">LVJ77_09340</name>
</gene>
<evidence type="ECO:0000313" key="2">
    <source>
        <dbReference type="Proteomes" id="UP000831534"/>
    </source>
</evidence>
<protein>
    <submittedName>
        <fullName evidence="1">Uncharacterized protein</fullName>
    </submittedName>
</protein>
<dbReference type="EMBL" id="CP091521">
    <property type="protein sequence ID" value="UOP04483.1"/>
    <property type="molecule type" value="Genomic_DNA"/>
</dbReference>
<reference evidence="1" key="1">
    <citation type="journal article" date="2022" name="Res Sq">
        <title>Evolution of multicellular longitudinally dividing oral cavity symbionts (Neisseriaceae).</title>
        <authorList>
            <person name="Nyongesa S."/>
            <person name="Weber P."/>
            <person name="Bernet E."/>
            <person name="Pullido F."/>
            <person name="Nieckarz M."/>
            <person name="Delaby M."/>
            <person name="Nieves C."/>
            <person name="Viehboeck T."/>
            <person name="Krause N."/>
            <person name="Rivera-Millot A."/>
            <person name="Nakamura A."/>
            <person name="Vischer N."/>
            <person name="VanNieuwenhze M."/>
            <person name="Brun Y."/>
            <person name="Cava F."/>
            <person name="Bulgheresi S."/>
            <person name="Veyrier F."/>
        </authorList>
    </citation>
    <scope>NUCLEOTIDE SEQUENCE</scope>
    <source>
        <strain evidence="1">17694</strain>
    </source>
</reference>
<dbReference type="KEGG" id="ckh:LVJ77_09340"/>
<keyword evidence="2" id="KW-1185">Reference proteome</keyword>
<reference evidence="1" key="2">
    <citation type="submission" date="2024-09" db="EMBL/GenBank/DDBJ databases">
        <authorList>
            <person name="Veyrier F.J."/>
        </authorList>
    </citation>
    <scope>NUCLEOTIDE SEQUENCE</scope>
    <source>
        <strain evidence="1">17694</strain>
    </source>
</reference>
<dbReference type="AlphaFoldDB" id="A0A8T9MX58"/>
<dbReference type="RefSeq" id="WP_027009670.1">
    <property type="nucleotide sequence ID" value="NZ_CP091521.1"/>
</dbReference>
<organism evidence="1 2">
    <name type="scientific">Conchiformibius kuhniae</name>
    <dbReference type="NCBI Taxonomy" id="211502"/>
    <lineage>
        <taxon>Bacteria</taxon>
        <taxon>Pseudomonadati</taxon>
        <taxon>Pseudomonadota</taxon>
        <taxon>Betaproteobacteria</taxon>
        <taxon>Neisseriales</taxon>
        <taxon>Neisseriaceae</taxon>
        <taxon>Conchiformibius</taxon>
    </lineage>
</organism>
<sequence length="80" mass="9423">MSEISEQVLNPIDENLSFEQRWLEDQIMSEYRVFADGTVQDVEEEPFSFMSDDFVIVRALDEEHAYAIWQDKNKGLYDGL</sequence>